<gene>
    <name evidence="1" type="ORF">METZ01_LOCUS91057</name>
</gene>
<evidence type="ECO:0000313" key="1">
    <source>
        <dbReference type="EMBL" id="SVA38203.1"/>
    </source>
</evidence>
<evidence type="ECO:0008006" key="2">
    <source>
        <dbReference type="Google" id="ProtNLM"/>
    </source>
</evidence>
<dbReference type="PROSITE" id="PS51257">
    <property type="entry name" value="PROKAR_LIPOPROTEIN"/>
    <property type="match status" value="1"/>
</dbReference>
<name>A0A381VFM0_9ZZZZ</name>
<dbReference type="SUPFAM" id="SSF48452">
    <property type="entry name" value="TPR-like"/>
    <property type="match status" value="1"/>
</dbReference>
<accession>A0A381VFM0</accession>
<protein>
    <recommendedName>
        <fullName evidence="2">Tetratricopeptide repeat protein</fullName>
    </recommendedName>
</protein>
<proteinExistence type="predicted"/>
<organism evidence="1">
    <name type="scientific">marine metagenome</name>
    <dbReference type="NCBI Taxonomy" id="408172"/>
    <lineage>
        <taxon>unclassified sequences</taxon>
        <taxon>metagenomes</taxon>
        <taxon>ecological metagenomes</taxon>
    </lineage>
</organism>
<sequence length="183" mass="21520">MKKLIYYLLIIGFLILSCAPSTKSFDELPPQILLAKSDSLIKVYPDKPELVNAIVNARLHLAEKNNDFSQYHEVLKIEPNNPMAQYYILMNTGKQYHEKEYKNGQWKAIQSFSKASAIIDSLGEPHFWIAKAYEKKDEMDFELALEAYDKSLKLYLPKKLRNKILVRREALLKRKKTYEDFWK</sequence>
<dbReference type="Gene3D" id="1.25.40.10">
    <property type="entry name" value="Tetratricopeptide repeat domain"/>
    <property type="match status" value="1"/>
</dbReference>
<reference evidence="1" key="1">
    <citation type="submission" date="2018-05" db="EMBL/GenBank/DDBJ databases">
        <authorList>
            <person name="Lanie J.A."/>
            <person name="Ng W.-L."/>
            <person name="Kazmierczak K.M."/>
            <person name="Andrzejewski T.M."/>
            <person name="Davidsen T.M."/>
            <person name="Wayne K.J."/>
            <person name="Tettelin H."/>
            <person name="Glass J.I."/>
            <person name="Rusch D."/>
            <person name="Podicherti R."/>
            <person name="Tsui H.-C.T."/>
            <person name="Winkler M.E."/>
        </authorList>
    </citation>
    <scope>NUCLEOTIDE SEQUENCE</scope>
</reference>
<dbReference type="InterPro" id="IPR011990">
    <property type="entry name" value="TPR-like_helical_dom_sf"/>
</dbReference>
<dbReference type="AlphaFoldDB" id="A0A381VFM0"/>
<dbReference type="EMBL" id="UINC01008494">
    <property type="protein sequence ID" value="SVA38203.1"/>
    <property type="molecule type" value="Genomic_DNA"/>
</dbReference>